<dbReference type="EMBL" id="CP046956">
    <property type="protein sequence ID" value="QTM98469.1"/>
    <property type="molecule type" value="Genomic_DNA"/>
</dbReference>
<feature type="transmembrane region" description="Helical" evidence="1">
    <location>
        <begin position="12"/>
        <end position="31"/>
    </location>
</feature>
<evidence type="ECO:0000256" key="1">
    <source>
        <dbReference type="SAM" id="Phobius"/>
    </source>
</evidence>
<name>A0ABX7VR61_9BACI</name>
<dbReference type="Pfam" id="PF12730">
    <property type="entry name" value="ABC2_membrane_4"/>
    <property type="match status" value="1"/>
</dbReference>
<keyword evidence="3" id="KW-1185">Reference proteome</keyword>
<sequence length="246" mass="27899">MKVKRSKIIPILAICPFLIVATGINSLLNYISPETEGAWQAMFVQSCLLFSYYLLPFTMIVVSVLISQREKANKGILKMLTLPVNRQKISMAKFVVFLFFLFLQVVIFFTLFLLVGLYASNNIGLQEPVPYFYIVKWSLIIFFTAIPLVSIIWLLTVMFHKVVLTIGLSVLMVIASVFVANVNLVWTLFPFSYSGKFVSEELSRVSSGISELDVQLFPFIPFAAVITCLCLLLASKRFGKKEMRVY</sequence>
<organism evidence="2 3">
    <name type="scientific">Sediminibacillus dalangtanensis</name>
    <dbReference type="NCBI Taxonomy" id="2729421"/>
    <lineage>
        <taxon>Bacteria</taxon>
        <taxon>Bacillati</taxon>
        <taxon>Bacillota</taxon>
        <taxon>Bacilli</taxon>
        <taxon>Bacillales</taxon>
        <taxon>Bacillaceae</taxon>
        <taxon>Sediminibacillus</taxon>
    </lineage>
</organism>
<evidence type="ECO:0000313" key="2">
    <source>
        <dbReference type="EMBL" id="QTM98469.1"/>
    </source>
</evidence>
<feature type="transmembrane region" description="Helical" evidence="1">
    <location>
        <begin position="43"/>
        <end position="66"/>
    </location>
</feature>
<feature type="transmembrane region" description="Helical" evidence="1">
    <location>
        <begin position="131"/>
        <end position="155"/>
    </location>
</feature>
<keyword evidence="1" id="KW-1133">Transmembrane helix</keyword>
<protein>
    <submittedName>
        <fullName evidence="2">ABC transporter permease subunit</fullName>
    </submittedName>
</protein>
<dbReference type="CDD" id="cd21809">
    <property type="entry name" value="ABC-2_lan_permease-like"/>
    <property type="match status" value="1"/>
</dbReference>
<dbReference type="Proteomes" id="UP000665043">
    <property type="component" value="Chromosome"/>
</dbReference>
<keyword evidence="1" id="KW-0812">Transmembrane</keyword>
<gene>
    <name evidence="2" type="ORF">ERJ70_03665</name>
</gene>
<feature type="transmembrane region" description="Helical" evidence="1">
    <location>
        <begin position="216"/>
        <end position="234"/>
    </location>
</feature>
<reference evidence="2 3" key="1">
    <citation type="submission" date="2019-12" db="EMBL/GenBank/DDBJ databases">
        <title>The whole genome sequencing of a strain isolated from a Mars analog, Dalangtan Playa.</title>
        <authorList>
            <person name="Huang T."/>
        </authorList>
    </citation>
    <scope>NUCLEOTIDE SEQUENCE [LARGE SCALE GENOMIC DNA]</scope>
    <source>
        <strain evidence="2 3">DP4-553-S</strain>
    </source>
</reference>
<feature type="transmembrane region" description="Helical" evidence="1">
    <location>
        <begin position="94"/>
        <end position="119"/>
    </location>
</feature>
<evidence type="ECO:0000313" key="3">
    <source>
        <dbReference type="Proteomes" id="UP000665043"/>
    </source>
</evidence>
<keyword evidence="1" id="KW-0472">Membrane</keyword>
<proteinExistence type="predicted"/>
<accession>A0ABX7VR61</accession>
<feature type="transmembrane region" description="Helical" evidence="1">
    <location>
        <begin position="162"/>
        <end position="189"/>
    </location>
</feature>